<evidence type="ECO:0000256" key="5">
    <source>
        <dbReference type="ARBA" id="ARBA00022989"/>
    </source>
</evidence>
<feature type="transmembrane region" description="Helical" evidence="8">
    <location>
        <begin position="70"/>
        <end position="92"/>
    </location>
</feature>
<comment type="caution">
    <text evidence="10">The sequence shown here is derived from an EMBL/GenBank/DDBJ whole genome shotgun (WGS) entry which is preliminary data.</text>
</comment>
<evidence type="ECO:0000256" key="3">
    <source>
        <dbReference type="ARBA" id="ARBA00022475"/>
    </source>
</evidence>
<evidence type="ECO:0000256" key="7">
    <source>
        <dbReference type="SAM" id="MobiDB-lite"/>
    </source>
</evidence>
<name>A0A419SAN9_9SPHI</name>
<protein>
    <recommendedName>
        <fullName evidence="9">YetF C-terminal domain-containing protein</fullName>
    </recommendedName>
</protein>
<proteinExistence type="inferred from homology"/>
<evidence type="ECO:0000256" key="8">
    <source>
        <dbReference type="SAM" id="Phobius"/>
    </source>
</evidence>
<dbReference type="EMBL" id="MBTA01000002">
    <property type="protein sequence ID" value="RKD19517.1"/>
    <property type="molecule type" value="Genomic_DNA"/>
</dbReference>
<keyword evidence="4 8" id="KW-0812">Transmembrane</keyword>
<dbReference type="PANTHER" id="PTHR34582:SF6">
    <property type="entry name" value="UPF0702 TRANSMEMBRANE PROTEIN YCAP"/>
    <property type="match status" value="1"/>
</dbReference>
<keyword evidence="11" id="KW-1185">Reference proteome</keyword>
<feature type="transmembrane region" description="Helical" evidence="8">
    <location>
        <begin position="14"/>
        <end position="34"/>
    </location>
</feature>
<organism evidence="10 11">
    <name type="scientific">Pelobium manganitolerans</name>
    <dbReference type="NCBI Taxonomy" id="1842495"/>
    <lineage>
        <taxon>Bacteria</taxon>
        <taxon>Pseudomonadati</taxon>
        <taxon>Bacteroidota</taxon>
        <taxon>Sphingobacteriia</taxon>
        <taxon>Sphingobacteriales</taxon>
        <taxon>Sphingobacteriaceae</taxon>
        <taxon>Pelobium</taxon>
    </lineage>
</organism>
<dbReference type="RefSeq" id="WP_147387891.1">
    <property type="nucleotide sequence ID" value="NZ_MBTA01000002.1"/>
</dbReference>
<keyword evidence="6 8" id="KW-0472">Membrane</keyword>
<comment type="subcellular location">
    <subcellularLocation>
        <location evidence="1">Cell membrane</location>
        <topology evidence="1">Multi-pass membrane protein</topology>
    </subcellularLocation>
</comment>
<feature type="compositionally biased region" description="Basic and acidic residues" evidence="7">
    <location>
        <begin position="171"/>
        <end position="185"/>
    </location>
</feature>
<reference evidence="10 11" key="1">
    <citation type="submission" date="2016-07" db="EMBL/GenBank/DDBJ databases">
        <title>Genome of Pelobium manganitolerans.</title>
        <authorList>
            <person name="Wu S."/>
            <person name="Wang G."/>
        </authorList>
    </citation>
    <scope>NUCLEOTIDE SEQUENCE [LARGE SCALE GENOMIC DNA]</scope>
    <source>
        <strain evidence="10 11">YS-25</strain>
    </source>
</reference>
<evidence type="ECO:0000256" key="4">
    <source>
        <dbReference type="ARBA" id="ARBA00022692"/>
    </source>
</evidence>
<evidence type="ECO:0000313" key="10">
    <source>
        <dbReference type="EMBL" id="RKD19517.1"/>
    </source>
</evidence>
<evidence type="ECO:0000259" key="9">
    <source>
        <dbReference type="Pfam" id="PF04239"/>
    </source>
</evidence>
<evidence type="ECO:0000313" key="11">
    <source>
        <dbReference type="Proteomes" id="UP000283433"/>
    </source>
</evidence>
<dbReference type="AlphaFoldDB" id="A0A419SAN9"/>
<dbReference type="Gene3D" id="3.30.240.20">
    <property type="entry name" value="bsu07140 like domains"/>
    <property type="match status" value="1"/>
</dbReference>
<feature type="region of interest" description="Disordered" evidence="7">
    <location>
        <begin position="163"/>
        <end position="185"/>
    </location>
</feature>
<dbReference type="InterPro" id="IPR007353">
    <property type="entry name" value="DUF421"/>
</dbReference>
<dbReference type="InterPro" id="IPR023090">
    <property type="entry name" value="UPF0702_alpha/beta_dom_sf"/>
</dbReference>
<evidence type="ECO:0000256" key="2">
    <source>
        <dbReference type="ARBA" id="ARBA00006448"/>
    </source>
</evidence>
<dbReference type="Pfam" id="PF04239">
    <property type="entry name" value="DUF421"/>
    <property type="match status" value="1"/>
</dbReference>
<comment type="similarity">
    <text evidence="2">Belongs to the UPF0702 family.</text>
</comment>
<dbReference type="Proteomes" id="UP000283433">
    <property type="component" value="Unassembled WGS sequence"/>
</dbReference>
<gene>
    <name evidence="10" type="ORF">BCY91_13005</name>
</gene>
<dbReference type="GO" id="GO:0005886">
    <property type="term" value="C:plasma membrane"/>
    <property type="evidence" value="ECO:0007669"/>
    <property type="project" value="UniProtKB-SubCell"/>
</dbReference>
<dbReference type="OrthoDB" id="9793799at2"/>
<dbReference type="PANTHER" id="PTHR34582">
    <property type="entry name" value="UPF0702 TRANSMEMBRANE PROTEIN YCAP"/>
    <property type="match status" value="1"/>
</dbReference>
<feature type="domain" description="YetF C-terminal" evidence="9">
    <location>
        <begin position="93"/>
        <end position="167"/>
    </location>
</feature>
<evidence type="ECO:0000256" key="1">
    <source>
        <dbReference type="ARBA" id="ARBA00004651"/>
    </source>
</evidence>
<keyword evidence="5 8" id="KW-1133">Transmembrane helix</keyword>
<feature type="transmembrane region" description="Helical" evidence="8">
    <location>
        <begin position="46"/>
        <end position="64"/>
    </location>
</feature>
<accession>A0A419SAN9</accession>
<keyword evidence="3" id="KW-1003">Cell membrane</keyword>
<sequence>METLHAIFGVGKHLTVGNMCARSFVVFFLALLLLRVSGRRSFGLKTPLDLIISILLGSILSRGVVGASPFVPVIVSCLLIVLLHRLFAWVTVHHTWLRNITEGKEILLYKNRKFIDRNLDKALVNKDDVLPTVRKYLSSDDLEKVDKVYMERNGEITVTKISGKEQNLSDPHWDAETQMKNPEKG</sequence>
<evidence type="ECO:0000256" key="6">
    <source>
        <dbReference type="ARBA" id="ARBA00023136"/>
    </source>
</evidence>